<keyword evidence="2" id="KW-1185">Reference proteome</keyword>
<name>A0ABW2A1I1_9GAMM</name>
<proteinExistence type="predicted"/>
<accession>A0ABW2A1I1</accession>
<protein>
    <submittedName>
        <fullName evidence="1">Uncharacterized protein</fullName>
    </submittedName>
</protein>
<dbReference type="Proteomes" id="UP001596422">
    <property type="component" value="Unassembled WGS sequence"/>
</dbReference>
<evidence type="ECO:0000313" key="1">
    <source>
        <dbReference type="EMBL" id="MFC6671297.1"/>
    </source>
</evidence>
<dbReference type="EMBL" id="JBHSWE010000001">
    <property type="protein sequence ID" value="MFC6671297.1"/>
    <property type="molecule type" value="Genomic_DNA"/>
</dbReference>
<gene>
    <name evidence="1" type="ORF">ACFQDL_15345</name>
</gene>
<reference evidence="2" key="1">
    <citation type="journal article" date="2019" name="Int. J. Syst. Evol. Microbiol.">
        <title>The Global Catalogue of Microorganisms (GCM) 10K type strain sequencing project: providing services to taxonomists for standard genome sequencing and annotation.</title>
        <authorList>
            <consortium name="The Broad Institute Genomics Platform"/>
            <consortium name="The Broad Institute Genome Sequencing Center for Infectious Disease"/>
            <person name="Wu L."/>
            <person name="Ma J."/>
        </authorList>
    </citation>
    <scope>NUCLEOTIDE SEQUENCE [LARGE SCALE GENOMIC DNA]</scope>
    <source>
        <strain evidence="2">NBRC 111756</strain>
    </source>
</reference>
<sequence>MEFVAAFVVTLLVLCLMAVALHFGRSPTYRPSRTEVLDLLQGVLDGSTSRQRWDLFIGLPVHHDPELEKVRRRCLVLQEGDDEQPAAGEGLDGLLFDRAGRERLGHIVDDLRTLIAREPVYREF</sequence>
<comment type="caution">
    <text evidence="1">The sequence shown here is derived from an EMBL/GenBank/DDBJ whole genome shotgun (WGS) entry which is preliminary data.</text>
</comment>
<dbReference type="RefSeq" id="WP_379909810.1">
    <property type="nucleotide sequence ID" value="NZ_JBHSWE010000001.1"/>
</dbReference>
<organism evidence="1 2">
    <name type="scientific">Marinobacterium aestuariivivens</name>
    <dbReference type="NCBI Taxonomy" id="1698799"/>
    <lineage>
        <taxon>Bacteria</taxon>
        <taxon>Pseudomonadati</taxon>
        <taxon>Pseudomonadota</taxon>
        <taxon>Gammaproteobacteria</taxon>
        <taxon>Oceanospirillales</taxon>
        <taxon>Oceanospirillaceae</taxon>
        <taxon>Marinobacterium</taxon>
    </lineage>
</organism>
<evidence type="ECO:0000313" key="2">
    <source>
        <dbReference type="Proteomes" id="UP001596422"/>
    </source>
</evidence>